<dbReference type="SUPFAM" id="SSF52540">
    <property type="entry name" value="P-loop containing nucleoside triphosphate hydrolases"/>
    <property type="match status" value="1"/>
</dbReference>
<dbReference type="EnsemblProtists" id="PYU1_T007315">
    <property type="protein sequence ID" value="PYU1_T007315"/>
    <property type="gene ID" value="PYU1_G007299"/>
</dbReference>
<reference evidence="1" key="3">
    <citation type="submission" date="2015-02" db="UniProtKB">
        <authorList>
            <consortium name="EnsemblProtists"/>
        </authorList>
    </citation>
    <scope>IDENTIFICATION</scope>
    <source>
        <strain evidence="1">DAOM BR144</strain>
    </source>
</reference>
<accession>K3WQS3</accession>
<dbReference type="InterPro" id="IPR027417">
    <property type="entry name" value="P-loop_NTPase"/>
</dbReference>
<proteinExistence type="predicted"/>
<evidence type="ECO:0000313" key="2">
    <source>
        <dbReference type="Proteomes" id="UP000019132"/>
    </source>
</evidence>
<organism evidence="1 2">
    <name type="scientific">Globisporangium ultimum (strain ATCC 200006 / CBS 805.95 / DAOM BR144)</name>
    <name type="common">Pythium ultimum</name>
    <dbReference type="NCBI Taxonomy" id="431595"/>
    <lineage>
        <taxon>Eukaryota</taxon>
        <taxon>Sar</taxon>
        <taxon>Stramenopiles</taxon>
        <taxon>Oomycota</taxon>
        <taxon>Peronosporomycetes</taxon>
        <taxon>Pythiales</taxon>
        <taxon>Pythiaceae</taxon>
        <taxon>Globisporangium</taxon>
    </lineage>
</organism>
<dbReference type="VEuPathDB" id="FungiDB:PYU1_G007299"/>
<dbReference type="PANTHER" id="PTHR33129">
    <property type="entry name" value="PROTEIN KINASE DOMAIN-CONTAINING PROTEIN-RELATED"/>
    <property type="match status" value="1"/>
</dbReference>
<dbReference type="EMBL" id="GL376629">
    <property type="status" value="NOT_ANNOTATED_CDS"/>
    <property type="molecule type" value="Genomic_DNA"/>
</dbReference>
<reference evidence="2" key="1">
    <citation type="journal article" date="2010" name="Genome Biol.">
        <title>Genome sequence of the necrotrophic plant pathogen Pythium ultimum reveals original pathogenicity mechanisms and effector repertoire.</title>
        <authorList>
            <person name="Levesque C.A."/>
            <person name="Brouwer H."/>
            <person name="Cano L."/>
            <person name="Hamilton J.P."/>
            <person name="Holt C."/>
            <person name="Huitema E."/>
            <person name="Raffaele S."/>
            <person name="Robideau G.P."/>
            <person name="Thines M."/>
            <person name="Win J."/>
            <person name="Zerillo M.M."/>
            <person name="Beakes G.W."/>
            <person name="Boore J.L."/>
            <person name="Busam D."/>
            <person name="Dumas B."/>
            <person name="Ferriera S."/>
            <person name="Fuerstenberg S.I."/>
            <person name="Gachon C.M."/>
            <person name="Gaulin E."/>
            <person name="Govers F."/>
            <person name="Grenville-Briggs L."/>
            <person name="Horner N."/>
            <person name="Hostetler J."/>
            <person name="Jiang R.H."/>
            <person name="Johnson J."/>
            <person name="Krajaejun T."/>
            <person name="Lin H."/>
            <person name="Meijer H.J."/>
            <person name="Moore B."/>
            <person name="Morris P."/>
            <person name="Phuntmart V."/>
            <person name="Puiu D."/>
            <person name="Shetty J."/>
            <person name="Stajich J.E."/>
            <person name="Tripathy S."/>
            <person name="Wawra S."/>
            <person name="van West P."/>
            <person name="Whitty B.R."/>
            <person name="Coutinho P.M."/>
            <person name="Henrissat B."/>
            <person name="Martin F."/>
            <person name="Thomas P.D."/>
            <person name="Tyler B.M."/>
            <person name="De Vries R.P."/>
            <person name="Kamoun S."/>
            <person name="Yandell M."/>
            <person name="Tisserat N."/>
            <person name="Buell C.R."/>
        </authorList>
    </citation>
    <scope>NUCLEOTIDE SEQUENCE</scope>
    <source>
        <strain evidence="2">DAOM:BR144</strain>
    </source>
</reference>
<reference evidence="2" key="2">
    <citation type="submission" date="2010-04" db="EMBL/GenBank/DDBJ databases">
        <authorList>
            <person name="Buell R."/>
            <person name="Hamilton J."/>
            <person name="Hostetler J."/>
        </authorList>
    </citation>
    <scope>NUCLEOTIDE SEQUENCE [LARGE SCALE GENOMIC DNA]</scope>
    <source>
        <strain evidence="2">DAOM:BR144</strain>
    </source>
</reference>
<protein>
    <recommendedName>
        <fullName evidence="3">Crinkler effector protein N-terminal domain-containing protein</fullName>
    </recommendedName>
</protein>
<sequence length="392" mass="44429">MPVAYRADYHPSALVAFWEALANDSTTIKRDAVITLPQGLLAKLLELVETEESPHLAILGNPSIGKTYFGYVLLHHLAHQGTTVVYESGAETRQDFDGLLKNTAAYCIVDACKPVDRPAKTILVTSPRRSVWYQFSKKACWIRSMPVWPREEIVTCHQLLCYNFESSRQRAFSQVGWDPAVYYADNESQQQLFEQASPAIYTVDDLLDMCRTVDTDEDPAAHTLLHKCIRDDFLGDDFVFASEYVRDTVYRILFNSDKERAALGTDTKLVMRALQTMVFNDHAKVLSASDDAGVYYRPGVAPFNWSVDALVKPNALFRVADDHKRRPCTREELIDTLKLLGAPDTPKRLYFVIPPETFDTFTYQEVGDVVTCMEANVCKIQQYEMEVPLPTL</sequence>
<evidence type="ECO:0000313" key="1">
    <source>
        <dbReference type="EnsemblProtists" id="PYU1_T007315"/>
    </source>
</evidence>
<dbReference type="AlphaFoldDB" id="K3WQS3"/>
<dbReference type="InterPro" id="IPR052980">
    <property type="entry name" value="Crinkler_effector"/>
</dbReference>
<dbReference type="PANTHER" id="PTHR33129:SF1">
    <property type="entry name" value="ATP-BINDING PROTEIN"/>
    <property type="match status" value="1"/>
</dbReference>
<evidence type="ECO:0008006" key="3">
    <source>
        <dbReference type="Google" id="ProtNLM"/>
    </source>
</evidence>
<dbReference type="HOGENOM" id="CLU_652926_0_0_1"/>
<dbReference type="eggNOG" id="ENOG502R5I5">
    <property type="taxonomic scope" value="Eukaryota"/>
</dbReference>
<dbReference type="Proteomes" id="UP000019132">
    <property type="component" value="Unassembled WGS sequence"/>
</dbReference>
<dbReference type="InParanoid" id="K3WQS3"/>
<dbReference type="OMA" id="KTYFGYV"/>
<name>K3WQS3_GLOUD</name>
<keyword evidence="2" id="KW-1185">Reference proteome</keyword>
<dbReference type="STRING" id="431595.K3WQS3"/>